<feature type="region of interest" description="Disordered" evidence="1">
    <location>
        <begin position="1"/>
        <end position="25"/>
    </location>
</feature>
<dbReference type="Proteomes" id="UP000236928">
    <property type="component" value="Unassembled WGS sequence"/>
</dbReference>
<dbReference type="OrthoDB" id="344354at2759"/>
<evidence type="ECO:0000256" key="1">
    <source>
        <dbReference type="SAM" id="MobiDB-lite"/>
    </source>
</evidence>
<sequence>MLLSQNNNRSRPFNTQSNNDSNLNIPAQKKLFNNTSLEANKETNKTYDNISAKNRINQSNNADKISERQTDLLQNQHIFKKYTTTTTAPTNFINNVSKSNGSDQLDKTPVGSNTMNQTTNLKNEGYTSSSLMLTNGTSQGKFALSPLNGTEVAPLFSKFVPNEDTSDSVKFGYSSPPSLSKDKNSSQSNE</sequence>
<feature type="compositionally biased region" description="Polar residues" evidence="1">
    <location>
        <begin position="94"/>
        <end position="103"/>
    </location>
</feature>
<name>A0A2P4Z6M5_9CRYT</name>
<evidence type="ECO:0000313" key="3">
    <source>
        <dbReference type="Proteomes" id="UP000236928"/>
    </source>
</evidence>
<dbReference type="AlphaFoldDB" id="A0A2P4Z6M5"/>
<comment type="caution">
    <text evidence="2">The sequence shown here is derived from an EMBL/GenBank/DDBJ whole genome shotgun (WGS) entry which is preliminary data.</text>
</comment>
<dbReference type="EMBL" id="JIBK01000055">
    <property type="protein sequence ID" value="POM85712.1"/>
    <property type="molecule type" value="Genomic_DNA"/>
</dbReference>
<keyword evidence="3" id="KW-1185">Reference proteome</keyword>
<protein>
    <submittedName>
        <fullName evidence="2">Uncharacterized protein</fullName>
    </submittedName>
</protein>
<feature type="region of interest" description="Disordered" evidence="1">
    <location>
        <begin position="94"/>
        <end position="116"/>
    </location>
</feature>
<gene>
    <name evidence="2" type="ORF">CmeUKMEL1_18790</name>
</gene>
<evidence type="ECO:0000313" key="2">
    <source>
        <dbReference type="EMBL" id="POM85712.1"/>
    </source>
</evidence>
<accession>A0A2P4Z6M5</accession>
<dbReference type="VEuPathDB" id="CryptoDB:CmeUKMEL1_18790"/>
<organism evidence="2 3">
    <name type="scientific">Cryptosporidium meleagridis</name>
    <dbReference type="NCBI Taxonomy" id="93969"/>
    <lineage>
        <taxon>Eukaryota</taxon>
        <taxon>Sar</taxon>
        <taxon>Alveolata</taxon>
        <taxon>Apicomplexa</taxon>
        <taxon>Conoidasida</taxon>
        <taxon>Coccidia</taxon>
        <taxon>Eucoccidiorida</taxon>
        <taxon>Eimeriorina</taxon>
        <taxon>Cryptosporidiidae</taxon>
        <taxon>Cryptosporidium</taxon>
    </lineage>
</organism>
<feature type="region of interest" description="Disordered" evidence="1">
    <location>
        <begin position="162"/>
        <end position="190"/>
    </location>
</feature>
<proteinExistence type="predicted"/>
<reference evidence="2 3" key="1">
    <citation type="submission" date="2014-04" db="EMBL/GenBank/DDBJ databases">
        <title>Comparative Genomics of Cryptosporidium Species.</title>
        <authorList>
            <person name="Silva J.C."/>
            <person name="Su Q."/>
            <person name="Chalmers R."/>
            <person name="Chibucos M.C."/>
            <person name="Elwin K."/>
            <person name="Godinez A."/>
            <person name="Guo F."/>
            <person name="Huynh K."/>
            <person name="Orvis J."/>
            <person name="Ott S."/>
            <person name="Sadzewicz L."/>
            <person name="Sengamalay N."/>
            <person name="Shetty A."/>
            <person name="Sun M."/>
            <person name="Tallon L."/>
            <person name="Xiao L."/>
            <person name="Zhang H."/>
            <person name="Fraser C.M."/>
            <person name="Zhu G."/>
            <person name="Kissinger J."/>
            <person name="Widmer G."/>
        </authorList>
    </citation>
    <scope>NUCLEOTIDE SEQUENCE [LARGE SCALE GENOMIC DNA]</scope>
    <source>
        <strain evidence="2 3">UKMEL1</strain>
    </source>
</reference>